<dbReference type="Proteomes" id="UP000694843">
    <property type="component" value="Unplaced"/>
</dbReference>
<evidence type="ECO:0000313" key="3">
    <source>
        <dbReference type="RefSeq" id="XP_018008497.1"/>
    </source>
</evidence>
<dbReference type="KEGG" id="hazt:108666183"/>
<reference evidence="3" key="1">
    <citation type="submission" date="2025-08" db="UniProtKB">
        <authorList>
            <consortium name="RefSeq"/>
        </authorList>
    </citation>
    <scope>IDENTIFICATION</scope>
    <source>
        <tissue evidence="3">Whole organism</tissue>
    </source>
</reference>
<feature type="chain" id="PRO_5034656611" evidence="1">
    <location>
        <begin position="24"/>
        <end position="347"/>
    </location>
</feature>
<evidence type="ECO:0000313" key="2">
    <source>
        <dbReference type="Proteomes" id="UP000694843"/>
    </source>
</evidence>
<dbReference type="GeneID" id="108666183"/>
<proteinExistence type="predicted"/>
<dbReference type="AlphaFoldDB" id="A0A8B7N3R6"/>
<gene>
    <name evidence="3" type="primary">LOC108666183</name>
</gene>
<evidence type="ECO:0000256" key="1">
    <source>
        <dbReference type="SAM" id="SignalP"/>
    </source>
</evidence>
<dbReference type="InterPro" id="IPR016187">
    <property type="entry name" value="CTDL_fold"/>
</dbReference>
<keyword evidence="1" id="KW-0732">Signal</keyword>
<dbReference type="RefSeq" id="XP_018008497.1">
    <property type="nucleotide sequence ID" value="XM_018153008.2"/>
</dbReference>
<organism evidence="2 3">
    <name type="scientific">Hyalella azteca</name>
    <name type="common">Amphipod</name>
    <dbReference type="NCBI Taxonomy" id="294128"/>
    <lineage>
        <taxon>Eukaryota</taxon>
        <taxon>Metazoa</taxon>
        <taxon>Ecdysozoa</taxon>
        <taxon>Arthropoda</taxon>
        <taxon>Crustacea</taxon>
        <taxon>Multicrustacea</taxon>
        <taxon>Malacostraca</taxon>
        <taxon>Eumalacostraca</taxon>
        <taxon>Peracarida</taxon>
        <taxon>Amphipoda</taxon>
        <taxon>Senticaudata</taxon>
        <taxon>Talitrida</taxon>
        <taxon>Talitroidea</taxon>
        <taxon>Hyalellidae</taxon>
        <taxon>Hyalella</taxon>
    </lineage>
</organism>
<protein>
    <submittedName>
        <fullName evidence="3">Uncharacterized protein LOC108666183</fullName>
    </submittedName>
</protein>
<dbReference type="SUPFAM" id="SSF56436">
    <property type="entry name" value="C-type lectin-like"/>
    <property type="match status" value="1"/>
</dbReference>
<accession>A0A8B7N3R6</accession>
<name>A0A8B7N3R6_HYAAZ</name>
<sequence length="347" mass="39096">MKVASKACAVIFLGLVVSALTSAEREIRADTSKYEVSYDPSSSPNPRAGDVFDKFELDMDSSGPKSRLFSKCQALANTFEGSLYSVTISENIEYHRFAPLQSRAIEWTKLTIDGDTGVLACILKAAELMAWMVKYEGKCLATFSDVYNSTEEQSCDNPQEVVYVIKGFNTFMNARVPFFEYNDCYKSLPTGMVFPDSFIMPPLRNCCAYLDDHKNCYDFPTNVSSFCQAKLHCQALGLTLANHELYVDLSEDWRILDTLNPLWDDPAMKFGRYLAIDYSRGKDGVWRWPGGEEESFPWGVQPEDYHDCALVLFTEGELLVPVRCSDSIERALCMETQSAKQQCPTGF</sequence>
<feature type="signal peptide" evidence="1">
    <location>
        <begin position="1"/>
        <end position="23"/>
    </location>
</feature>
<keyword evidence="2" id="KW-1185">Reference proteome</keyword>